<dbReference type="GO" id="GO:0005829">
    <property type="term" value="C:cytosol"/>
    <property type="evidence" value="ECO:0007669"/>
    <property type="project" value="TreeGrafter"/>
</dbReference>
<accession>A0A3N2Q7G4</accession>
<dbReference type="InterPro" id="IPR003754">
    <property type="entry name" value="4pyrrol_synth_uPrphyn_synth"/>
</dbReference>
<evidence type="ECO:0000313" key="3">
    <source>
        <dbReference type="Proteomes" id="UP000272025"/>
    </source>
</evidence>
<dbReference type="Proteomes" id="UP000272025">
    <property type="component" value="Unassembled WGS sequence"/>
</dbReference>
<dbReference type="CDD" id="cd06578">
    <property type="entry name" value="HemD"/>
    <property type="match status" value="1"/>
</dbReference>
<proteinExistence type="predicted"/>
<feature type="domain" description="Tetrapyrrole biosynthesis uroporphyrinogen III synthase" evidence="1">
    <location>
        <begin position="43"/>
        <end position="303"/>
    </location>
</feature>
<dbReference type="SUPFAM" id="SSF69618">
    <property type="entry name" value="HemD-like"/>
    <property type="match status" value="1"/>
</dbReference>
<sequence>MTSVQLTSNKRDAVPVFLLKTKSATADSYEELFSEHRDGGPLFEPTFVPVLQHEFKDDGLEFARDVLRHGKVGIHETASFGGLVFTSQRAVETFANLVAEPMGTAGEPSWPNIQSVPVYSVGPATTRALKAIPQTPGLQVHGSHTGVGDALAPFILDHYGAFYAGRSPKPPLLFLVGEQRRDVIPKVLMDPALPVDRRIEVTEVVVYSTNVMRSFAENFVHVLEATSGRPMRWIVVFSPTGCGEMLRGLGILDEVTGRAKAKIKEDDRSTFVATIGPTTRDHLWQVYGFKADVCAEHPTAEGVYREITNSIESQAQRCPSLS</sequence>
<dbReference type="GO" id="GO:0004852">
    <property type="term" value="F:uroporphyrinogen-III synthase activity"/>
    <property type="evidence" value="ECO:0007669"/>
    <property type="project" value="InterPro"/>
</dbReference>
<dbReference type="GO" id="GO:0006782">
    <property type="term" value="P:protoporphyrinogen IX biosynthetic process"/>
    <property type="evidence" value="ECO:0007669"/>
    <property type="project" value="UniProtKB-UniPathway"/>
</dbReference>
<organism evidence="2 3">
    <name type="scientific">Sodiomyces alkalinus (strain CBS 110278 / VKM F-3762 / F11)</name>
    <name type="common">Alkaliphilic filamentous fungus</name>
    <dbReference type="NCBI Taxonomy" id="1314773"/>
    <lineage>
        <taxon>Eukaryota</taxon>
        <taxon>Fungi</taxon>
        <taxon>Dikarya</taxon>
        <taxon>Ascomycota</taxon>
        <taxon>Pezizomycotina</taxon>
        <taxon>Sordariomycetes</taxon>
        <taxon>Hypocreomycetidae</taxon>
        <taxon>Glomerellales</taxon>
        <taxon>Plectosphaerellaceae</taxon>
        <taxon>Sodiomyces</taxon>
    </lineage>
</organism>
<protein>
    <submittedName>
        <fullName evidence="2">Uroporphyrinogen-III synthase</fullName>
    </submittedName>
</protein>
<evidence type="ECO:0000313" key="2">
    <source>
        <dbReference type="EMBL" id="ROT42723.1"/>
    </source>
</evidence>
<dbReference type="Gene3D" id="3.40.50.10090">
    <property type="match status" value="2"/>
</dbReference>
<dbReference type="UniPathway" id="UPA00251">
    <property type="reaction ID" value="UER00320"/>
</dbReference>
<gene>
    <name evidence="2" type="ORF">SODALDRAFT_269425</name>
</gene>
<name>A0A3N2Q7G4_SODAK</name>
<dbReference type="EMBL" id="ML119051">
    <property type="protein sequence ID" value="ROT42723.1"/>
    <property type="molecule type" value="Genomic_DNA"/>
</dbReference>
<dbReference type="OrthoDB" id="5595751at2759"/>
<dbReference type="InterPro" id="IPR036108">
    <property type="entry name" value="4pyrrol_syn_uPrphyn_synt_sf"/>
</dbReference>
<dbReference type="GeneID" id="39576133"/>
<dbReference type="Pfam" id="PF02602">
    <property type="entry name" value="HEM4"/>
    <property type="match status" value="1"/>
</dbReference>
<dbReference type="AlphaFoldDB" id="A0A3N2Q7G4"/>
<keyword evidence="3" id="KW-1185">Reference proteome</keyword>
<dbReference type="PANTHER" id="PTHR12390">
    <property type="entry name" value="UROPORPHYRINOGEN III SYNTHASE"/>
    <property type="match status" value="1"/>
</dbReference>
<dbReference type="RefSeq" id="XP_028470529.1">
    <property type="nucleotide sequence ID" value="XM_028607655.1"/>
</dbReference>
<dbReference type="FunFam" id="3.40.50.10090:FF:000011">
    <property type="entry name" value="Uroporphyrinogen-III synthase (UroS), putative"/>
    <property type="match status" value="1"/>
</dbReference>
<dbReference type="GO" id="GO:0006780">
    <property type="term" value="P:uroporphyrinogen III biosynthetic process"/>
    <property type="evidence" value="ECO:0007669"/>
    <property type="project" value="InterPro"/>
</dbReference>
<dbReference type="STRING" id="1314773.A0A3N2Q7G4"/>
<evidence type="ECO:0000259" key="1">
    <source>
        <dbReference type="Pfam" id="PF02602"/>
    </source>
</evidence>
<dbReference type="PANTHER" id="PTHR12390:SF0">
    <property type="entry name" value="UROPORPHYRINOGEN-III SYNTHASE"/>
    <property type="match status" value="1"/>
</dbReference>
<dbReference type="InterPro" id="IPR039793">
    <property type="entry name" value="UROS/Hem4"/>
</dbReference>
<reference evidence="2 3" key="1">
    <citation type="journal article" date="2018" name="Mol. Ecol.">
        <title>The obligate alkalophilic soda-lake fungus Sodiomyces alkalinus has shifted to a protein diet.</title>
        <authorList>
            <person name="Grum-Grzhimaylo A.A."/>
            <person name="Falkoski D.L."/>
            <person name="van den Heuvel J."/>
            <person name="Valero-Jimenez C.A."/>
            <person name="Min B."/>
            <person name="Choi I.G."/>
            <person name="Lipzen A."/>
            <person name="Daum C.G."/>
            <person name="Aanen D.K."/>
            <person name="Tsang A."/>
            <person name="Henrissat B."/>
            <person name="Bilanenko E.N."/>
            <person name="de Vries R.P."/>
            <person name="van Kan J.A.L."/>
            <person name="Grigoriev I.V."/>
            <person name="Debets A.J.M."/>
        </authorList>
    </citation>
    <scope>NUCLEOTIDE SEQUENCE [LARGE SCALE GENOMIC DNA]</scope>
    <source>
        <strain evidence="2 3">F11</strain>
    </source>
</reference>